<reference evidence="2" key="1">
    <citation type="journal article" date="2015" name="Nature">
        <title>Complex archaea that bridge the gap between prokaryotes and eukaryotes.</title>
        <authorList>
            <person name="Spang A."/>
            <person name="Saw J.H."/>
            <person name="Jorgensen S.L."/>
            <person name="Zaremba-Niedzwiedzka K."/>
            <person name="Martijn J."/>
            <person name="Lind A.E."/>
            <person name="van Eijk R."/>
            <person name="Schleper C."/>
            <person name="Guy L."/>
            <person name="Ettema T.J."/>
        </authorList>
    </citation>
    <scope>NUCLEOTIDE SEQUENCE</scope>
</reference>
<dbReference type="SUPFAM" id="SSF53098">
    <property type="entry name" value="Ribonuclease H-like"/>
    <property type="match status" value="1"/>
</dbReference>
<dbReference type="InterPro" id="IPR002562">
    <property type="entry name" value="3'-5'_exonuclease_dom"/>
</dbReference>
<dbReference type="GO" id="GO:0006139">
    <property type="term" value="P:nucleobase-containing compound metabolic process"/>
    <property type="evidence" value="ECO:0007669"/>
    <property type="project" value="InterPro"/>
</dbReference>
<dbReference type="EMBL" id="LAZR01058678">
    <property type="protein sequence ID" value="KKK69376.1"/>
    <property type="molecule type" value="Genomic_DNA"/>
</dbReference>
<proteinExistence type="predicted"/>
<gene>
    <name evidence="2" type="ORF">LCGC14_2934630</name>
</gene>
<dbReference type="GO" id="GO:0008408">
    <property type="term" value="F:3'-5' exonuclease activity"/>
    <property type="evidence" value="ECO:0007669"/>
    <property type="project" value="InterPro"/>
</dbReference>
<evidence type="ECO:0000259" key="1">
    <source>
        <dbReference type="Pfam" id="PF01612"/>
    </source>
</evidence>
<dbReference type="Pfam" id="PF01612">
    <property type="entry name" value="DNA_pol_A_exo1"/>
    <property type="match status" value="1"/>
</dbReference>
<accession>A0A0F9AAY0</accession>
<dbReference type="GO" id="GO:0003676">
    <property type="term" value="F:nucleic acid binding"/>
    <property type="evidence" value="ECO:0007669"/>
    <property type="project" value="InterPro"/>
</dbReference>
<evidence type="ECO:0000313" key="2">
    <source>
        <dbReference type="EMBL" id="KKK69376.1"/>
    </source>
</evidence>
<comment type="caution">
    <text evidence="2">The sequence shown here is derived from an EMBL/GenBank/DDBJ whole genome shotgun (WGS) entry which is preliminary data.</text>
</comment>
<dbReference type="InterPro" id="IPR012337">
    <property type="entry name" value="RNaseH-like_sf"/>
</dbReference>
<organism evidence="2">
    <name type="scientific">marine sediment metagenome</name>
    <dbReference type="NCBI Taxonomy" id="412755"/>
    <lineage>
        <taxon>unclassified sequences</taxon>
        <taxon>metagenomes</taxon>
        <taxon>ecological metagenomes</taxon>
    </lineage>
</organism>
<dbReference type="Gene3D" id="3.30.420.10">
    <property type="entry name" value="Ribonuclease H-like superfamily/Ribonuclease H"/>
    <property type="match status" value="1"/>
</dbReference>
<feature type="non-terminal residue" evidence="2">
    <location>
        <position position="1"/>
    </location>
</feature>
<feature type="domain" description="3'-5' exonuclease" evidence="1">
    <location>
        <begin position="9"/>
        <end position="75"/>
    </location>
</feature>
<protein>
    <recommendedName>
        <fullName evidence="1">3'-5' exonuclease domain-containing protein</fullName>
    </recommendedName>
</protein>
<dbReference type="InterPro" id="IPR036397">
    <property type="entry name" value="RNaseH_sf"/>
</dbReference>
<name>A0A0F9AAY0_9ZZZZ</name>
<dbReference type="AlphaFoldDB" id="A0A0F9AAY0"/>
<sequence>WTLEEEVRIWNGIANIMGDESITKIGQNFIFDIHFLAYKMNIITRGPIIDTMMAHSILYPDFLKSLNFLGSVYTKQPYWKDMVKFKDIKAES</sequence>